<dbReference type="InterPro" id="IPR029045">
    <property type="entry name" value="ClpP/crotonase-like_dom_sf"/>
</dbReference>
<dbReference type="AlphaFoldDB" id="A0A0A0DD52"/>
<dbReference type="Gene3D" id="1.10.1040.50">
    <property type="match status" value="1"/>
</dbReference>
<comment type="catalytic activity">
    <reaction evidence="7">
        <text>a (3S)-3-hydroxyacyl-CoA + NAD(+) = a 3-oxoacyl-CoA + NADH + H(+)</text>
        <dbReference type="Rhea" id="RHEA:22432"/>
        <dbReference type="ChEBI" id="CHEBI:15378"/>
        <dbReference type="ChEBI" id="CHEBI:57318"/>
        <dbReference type="ChEBI" id="CHEBI:57540"/>
        <dbReference type="ChEBI" id="CHEBI:57945"/>
        <dbReference type="ChEBI" id="CHEBI:90726"/>
        <dbReference type="EC" id="1.1.1.35"/>
    </reaction>
</comment>
<evidence type="ECO:0000259" key="8">
    <source>
        <dbReference type="Pfam" id="PF00725"/>
    </source>
</evidence>
<dbReference type="Pfam" id="PF02737">
    <property type="entry name" value="3HCDH_N"/>
    <property type="match status" value="1"/>
</dbReference>
<evidence type="ECO:0000256" key="6">
    <source>
        <dbReference type="ARBA" id="ARBA00023098"/>
    </source>
</evidence>
<dbReference type="Proteomes" id="UP000029995">
    <property type="component" value="Unassembled WGS sequence"/>
</dbReference>
<comment type="pathway">
    <text evidence="1">Lipid metabolism; fatty acid beta-oxidation.</text>
</comment>
<dbReference type="Pfam" id="PF00378">
    <property type="entry name" value="ECH_1"/>
    <property type="match status" value="1"/>
</dbReference>
<accession>A0A0A0DD52</accession>
<keyword evidence="5" id="KW-0520">NAD</keyword>
<dbReference type="RefSeq" id="WP_034831096.1">
    <property type="nucleotide sequence ID" value="NZ_JANX01000005.1"/>
</dbReference>
<evidence type="ECO:0000313" key="11">
    <source>
        <dbReference type="Proteomes" id="UP000029995"/>
    </source>
</evidence>
<feature type="domain" description="3-hydroxyacyl-CoA dehydrogenase C-terminal" evidence="8">
    <location>
        <begin position="345"/>
        <end position="401"/>
    </location>
</feature>
<dbReference type="InterPro" id="IPR001753">
    <property type="entry name" value="Enoyl-CoA_hydra/iso"/>
</dbReference>
<organism evidence="10 11">
    <name type="scientific">Inquilinus limosus MP06</name>
    <dbReference type="NCBI Taxonomy" id="1398085"/>
    <lineage>
        <taxon>Bacteria</taxon>
        <taxon>Pseudomonadati</taxon>
        <taxon>Pseudomonadota</taxon>
        <taxon>Alphaproteobacteria</taxon>
        <taxon>Rhodospirillales</taxon>
        <taxon>Rhodospirillaceae</taxon>
        <taxon>Inquilinus</taxon>
    </lineage>
</organism>
<evidence type="ECO:0000256" key="3">
    <source>
        <dbReference type="ARBA" id="ARBA00022963"/>
    </source>
</evidence>
<feature type="domain" description="3-hydroxyacyl-CoA dehydrogenase NAD binding" evidence="9">
    <location>
        <begin position="5"/>
        <end position="189"/>
    </location>
</feature>
<gene>
    <name evidence="10" type="ORF">P409_01540</name>
</gene>
<keyword evidence="6" id="KW-0443">Lipid metabolism</keyword>
<protein>
    <submittedName>
        <fullName evidence="10">3-hydroxyacyl-CoA dehydrogenase</fullName>
    </submittedName>
</protein>
<dbReference type="InterPro" id="IPR006108">
    <property type="entry name" value="3HC_DH_C"/>
</dbReference>
<keyword evidence="3" id="KW-0442">Lipid degradation</keyword>
<evidence type="ECO:0000256" key="1">
    <source>
        <dbReference type="ARBA" id="ARBA00005005"/>
    </source>
</evidence>
<proteinExistence type="predicted"/>
<evidence type="ECO:0000313" key="10">
    <source>
        <dbReference type="EMBL" id="KGM35945.1"/>
    </source>
</evidence>
<dbReference type="Gene3D" id="3.40.50.720">
    <property type="entry name" value="NAD(P)-binding Rossmann-like Domain"/>
    <property type="match status" value="1"/>
</dbReference>
<dbReference type="PANTHER" id="PTHR48075:SF7">
    <property type="entry name" value="3-HYDROXYACYL-COA DEHYDROGENASE-RELATED"/>
    <property type="match status" value="1"/>
</dbReference>
<dbReference type="InterPro" id="IPR036291">
    <property type="entry name" value="NAD(P)-bd_dom_sf"/>
</dbReference>
<evidence type="ECO:0000259" key="9">
    <source>
        <dbReference type="Pfam" id="PF02737"/>
    </source>
</evidence>
<keyword evidence="4" id="KW-0560">Oxidoreductase</keyword>
<reference evidence="10 11" key="1">
    <citation type="submission" date="2014-01" db="EMBL/GenBank/DDBJ databases">
        <title>Genome sequence determination for a cystic fibrosis isolate, Inquilinus limosus.</title>
        <authorList>
            <person name="Pino M."/>
            <person name="Di Conza J."/>
            <person name="Gutkind G."/>
        </authorList>
    </citation>
    <scope>NUCLEOTIDE SEQUENCE [LARGE SCALE GENOMIC DNA]</scope>
    <source>
        <strain evidence="10 11">MP06</strain>
    </source>
</reference>
<dbReference type="InterPro" id="IPR008927">
    <property type="entry name" value="6-PGluconate_DH-like_C_sf"/>
</dbReference>
<dbReference type="SUPFAM" id="SSF48179">
    <property type="entry name" value="6-phosphogluconate dehydrogenase C-terminal domain-like"/>
    <property type="match status" value="2"/>
</dbReference>
<dbReference type="GO" id="GO:0003857">
    <property type="term" value="F:(3S)-3-hydroxyacyl-CoA dehydrogenase (NAD+) activity"/>
    <property type="evidence" value="ECO:0007669"/>
    <property type="project" value="UniProtKB-EC"/>
</dbReference>
<evidence type="ECO:0000256" key="5">
    <source>
        <dbReference type="ARBA" id="ARBA00023027"/>
    </source>
</evidence>
<dbReference type="SUPFAM" id="SSF52096">
    <property type="entry name" value="ClpP/crotonase"/>
    <property type="match status" value="1"/>
</dbReference>
<dbReference type="PANTHER" id="PTHR48075">
    <property type="entry name" value="3-HYDROXYACYL-COA DEHYDROGENASE FAMILY PROTEIN"/>
    <property type="match status" value="1"/>
</dbReference>
<dbReference type="OrthoDB" id="5389341at2"/>
<name>A0A0A0DD52_9PROT</name>
<keyword evidence="2" id="KW-0276">Fatty acid metabolism</keyword>
<dbReference type="InterPro" id="IPR006176">
    <property type="entry name" value="3-OHacyl-CoA_DH_NAD-bd"/>
</dbReference>
<evidence type="ECO:0000256" key="2">
    <source>
        <dbReference type="ARBA" id="ARBA00022832"/>
    </source>
</evidence>
<feature type="domain" description="3-hydroxyacyl-CoA dehydrogenase C-terminal" evidence="8">
    <location>
        <begin position="191"/>
        <end position="292"/>
    </location>
</feature>
<sequence length="776" mass="82592">MDIKQVAVIGAGVMGSGIAAHFANAGVPVLLLDIVPKGATNRNVVAEGALASMAKADPAPFMSKSAARLVTPGNTEDDLDKLAGCDWIVEAVLEDPAVKRDLYARIERVMKPGAAVSSNTSTIPLAILTEGRSEAFRRGFLITHFFNPPRYMRLLELVTGPETDPDLVAGIRSFADLRLGKGVVDCKDTPGFIANRIGTYWIQAAVNGAFDLGLTVEEADAVVGRPMGVPKTGVFGLIDLVGLDLMPHIAKSLLATLPKDDGYREIYRVEPAIEKLIAEGYTGRKGKGGFYRLSKAADGARVKESVDLKTGAWAKSDKPKLEAVEEARRGGLKALVAFDDRTGQYAARVLGQTLSYAAGLVPQIADTVVAVDEAMRLGYNWSYGPFELIDQVGADWLIGWLESQGKPVPALLKAAQGRSFYRVQDGKLQYLTTGGDYAEVKRPEGVLLLADIKRTAKPIAKNGSAALWDIGDGVTCFEFTSKMNSLDDQTMALLAEAIRITASKHKAMVIYNEGTNFSVGANLGLALFGINIALWPQIEALVKGGQDAYKALKFAPFPTVAAPAGMALGGGCEILLHAAAIQAHAETYCGLVEVGVGLIPGWGGCKEMLLRAYGQPRRPGGPMPPLGQVFETIGTAKVAKSAFEAKELLYLRPADGITMNRDRLLADAKARALALAEGYQPPKPAEEIRLPGPTAKTAFALAVADLARTGKATPYDVVVSDKLANVLSGGDTDITETLTEDDVLALEREAFTELVRAPGTIARVEHMLATGKPLRN</sequence>
<dbReference type="CDD" id="cd06558">
    <property type="entry name" value="crotonase-like"/>
    <property type="match status" value="1"/>
</dbReference>
<comment type="caution">
    <text evidence="10">The sequence shown here is derived from an EMBL/GenBank/DDBJ whole genome shotgun (WGS) entry which is preliminary data.</text>
</comment>
<dbReference type="Gene3D" id="3.90.226.10">
    <property type="entry name" value="2-enoyl-CoA Hydratase, Chain A, domain 1"/>
    <property type="match status" value="1"/>
</dbReference>
<dbReference type="Pfam" id="PF00725">
    <property type="entry name" value="3HCDH"/>
    <property type="match status" value="2"/>
</dbReference>
<dbReference type="UniPathway" id="UPA00659"/>
<evidence type="ECO:0000256" key="4">
    <source>
        <dbReference type="ARBA" id="ARBA00023002"/>
    </source>
</evidence>
<dbReference type="GO" id="GO:0070403">
    <property type="term" value="F:NAD+ binding"/>
    <property type="evidence" value="ECO:0007669"/>
    <property type="project" value="InterPro"/>
</dbReference>
<dbReference type="EMBL" id="JANX01000005">
    <property type="protein sequence ID" value="KGM35945.1"/>
    <property type="molecule type" value="Genomic_DNA"/>
</dbReference>
<evidence type="ECO:0000256" key="7">
    <source>
        <dbReference type="ARBA" id="ARBA00049556"/>
    </source>
</evidence>
<dbReference type="GO" id="GO:0006635">
    <property type="term" value="P:fatty acid beta-oxidation"/>
    <property type="evidence" value="ECO:0007669"/>
    <property type="project" value="UniProtKB-UniPathway"/>
</dbReference>
<dbReference type="SUPFAM" id="SSF51735">
    <property type="entry name" value="NAD(P)-binding Rossmann-fold domains"/>
    <property type="match status" value="1"/>
</dbReference>